<reference evidence="2" key="1">
    <citation type="journal article" date="2014" name="Front. Microbiol.">
        <title>High frequency of phylogenetically diverse reductive dehalogenase-homologous genes in deep subseafloor sedimentary metagenomes.</title>
        <authorList>
            <person name="Kawai M."/>
            <person name="Futagami T."/>
            <person name="Toyoda A."/>
            <person name="Takaki Y."/>
            <person name="Nishi S."/>
            <person name="Hori S."/>
            <person name="Arai W."/>
            <person name="Tsubouchi T."/>
            <person name="Morono Y."/>
            <person name="Uchiyama I."/>
            <person name="Ito T."/>
            <person name="Fujiyama A."/>
            <person name="Inagaki F."/>
            <person name="Takami H."/>
        </authorList>
    </citation>
    <scope>NUCLEOTIDE SEQUENCE</scope>
    <source>
        <strain evidence="2">Expedition CK06-06</strain>
    </source>
</reference>
<dbReference type="Pfam" id="PF10137">
    <property type="entry name" value="CAP12-PCTIR_TIR"/>
    <property type="match status" value="1"/>
</dbReference>
<dbReference type="AlphaFoldDB" id="X1SQJ7"/>
<evidence type="ECO:0000259" key="1">
    <source>
        <dbReference type="Pfam" id="PF10137"/>
    </source>
</evidence>
<organism evidence="2">
    <name type="scientific">marine sediment metagenome</name>
    <dbReference type="NCBI Taxonomy" id="412755"/>
    <lineage>
        <taxon>unclassified sequences</taxon>
        <taxon>metagenomes</taxon>
        <taxon>ecological metagenomes</taxon>
    </lineage>
</organism>
<proteinExistence type="predicted"/>
<protein>
    <recommendedName>
        <fullName evidence="1">CD-NTase-associated protein 12/Pycsar effector protein TIR domain-containing protein</fullName>
    </recommendedName>
</protein>
<comment type="caution">
    <text evidence="2">The sequence shown here is derived from an EMBL/GenBank/DDBJ whole genome shotgun (WGS) entry which is preliminary data.</text>
</comment>
<feature type="non-terminal residue" evidence="2">
    <location>
        <position position="1"/>
    </location>
</feature>
<accession>X1SQJ7</accession>
<name>X1SQJ7_9ZZZZ</name>
<dbReference type="InterPro" id="IPR019302">
    <property type="entry name" value="CAP12/PCTIR_TIR_dom"/>
</dbReference>
<dbReference type="EMBL" id="BARW01019429">
    <property type="protein sequence ID" value="GAI95213.1"/>
    <property type="molecule type" value="Genomic_DNA"/>
</dbReference>
<sequence length="179" mass="20164">PELKPVDKSKVFVVHGRNRKNRDGMFNFLRTIGLKPIEWSQALNLTKIADPFIGEILEKVFQSAQAVVILLTPDDLAHLKQKYVQTNDLPHEKIPTGQARPNVLFEAGMAFGSHPERTILVEIGSCRPFSDIAGRYVIRWDNTSGRRRDLADALKRAGCEVNLDGKDWHTAGEFDIESD</sequence>
<evidence type="ECO:0000313" key="2">
    <source>
        <dbReference type="EMBL" id="GAI95213.1"/>
    </source>
</evidence>
<gene>
    <name evidence="2" type="ORF">S12H4_33033</name>
</gene>
<feature type="domain" description="CD-NTase-associated protein 12/Pycsar effector protein TIR" evidence="1">
    <location>
        <begin position="10"/>
        <end position="141"/>
    </location>
</feature>
<dbReference type="GO" id="GO:0050135">
    <property type="term" value="F:NADP+ nucleosidase activity"/>
    <property type="evidence" value="ECO:0007669"/>
    <property type="project" value="InterPro"/>
</dbReference>